<evidence type="ECO:0000313" key="2">
    <source>
        <dbReference type="Proteomes" id="UP000005226"/>
    </source>
</evidence>
<dbReference type="Proteomes" id="UP000005226">
    <property type="component" value="Chromosome 14"/>
</dbReference>
<dbReference type="Ensembl" id="ENSTRUT00000074792.1">
    <property type="protein sequence ID" value="ENSTRUP00000065792.1"/>
    <property type="gene ID" value="ENSTRUG00000028283.1"/>
</dbReference>
<dbReference type="AlphaFoldDB" id="A0A674MXM0"/>
<dbReference type="InParanoid" id="A0A674MXM0"/>
<organism evidence="1 2">
    <name type="scientific">Takifugu rubripes</name>
    <name type="common">Japanese pufferfish</name>
    <name type="synonym">Fugu rubripes</name>
    <dbReference type="NCBI Taxonomy" id="31033"/>
    <lineage>
        <taxon>Eukaryota</taxon>
        <taxon>Metazoa</taxon>
        <taxon>Chordata</taxon>
        <taxon>Craniata</taxon>
        <taxon>Vertebrata</taxon>
        <taxon>Euteleostomi</taxon>
        <taxon>Actinopterygii</taxon>
        <taxon>Neopterygii</taxon>
        <taxon>Teleostei</taxon>
        <taxon>Neoteleostei</taxon>
        <taxon>Acanthomorphata</taxon>
        <taxon>Eupercaria</taxon>
        <taxon>Tetraodontiformes</taxon>
        <taxon>Tetradontoidea</taxon>
        <taxon>Tetraodontidae</taxon>
        <taxon>Takifugu</taxon>
    </lineage>
</organism>
<accession>A0A674MXM0</accession>
<reference evidence="1" key="2">
    <citation type="submission" date="2025-08" db="UniProtKB">
        <authorList>
            <consortium name="Ensembl"/>
        </authorList>
    </citation>
    <scope>IDENTIFICATION</scope>
</reference>
<keyword evidence="2" id="KW-1185">Reference proteome</keyword>
<name>A0A674MXM0_TAKRU</name>
<reference evidence="1" key="3">
    <citation type="submission" date="2025-09" db="UniProtKB">
        <authorList>
            <consortium name="Ensembl"/>
        </authorList>
    </citation>
    <scope>IDENTIFICATION</scope>
</reference>
<protein>
    <submittedName>
        <fullName evidence="1">Uncharacterized protein</fullName>
    </submittedName>
</protein>
<proteinExistence type="predicted"/>
<sequence>MGLFRAPEGGLLYPPLGWLLSLGLLALPPPMWPHTIAAWLQISSEHCWLPPSCKSSHHNANAGMFLAAVSLQLGPDFLIRGFSLGVTPLLQPAAVSLQLGPYLGGPEHGRFLPN</sequence>
<reference evidence="1 2" key="1">
    <citation type="journal article" date="2011" name="Genome Biol. Evol.">
        <title>Integration of the genetic map and genome assembly of fugu facilitates insights into distinct features of genome evolution in teleosts and mammals.</title>
        <authorList>
            <person name="Kai W."/>
            <person name="Kikuchi K."/>
            <person name="Tohari S."/>
            <person name="Chew A.K."/>
            <person name="Tay A."/>
            <person name="Fujiwara A."/>
            <person name="Hosoya S."/>
            <person name="Suetake H."/>
            <person name="Naruse K."/>
            <person name="Brenner S."/>
            <person name="Suzuki Y."/>
            <person name="Venkatesh B."/>
        </authorList>
    </citation>
    <scope>NUCLEOTIDE SEQUENCE [LARGE SCALE GENOMIC DNA]</scope>
</reference>
<evidence type="ECO:0000313" key="1">
    <source>
        <dbReference type="Ensembl" id="ENSTRUP00000065792.1"/>
    </source>
</evidence>